<reference evidence="2 3" key="1">
    <citation type="submission" date="2018-12" db="EMBL/GenBank/DDBJ databases">
        <title>Characterization of a novel siphovirus infacting Bacillus anthracis.</title>
        <authorList>
            <person name="Hu X."/>
            <person name="Wan X."/>
            <person name="Geng P."/>
            <person name="Yuan Z."/>
        </authorList>
    </citation>
    <scope>NUCLEOTIDE SEQUENCE [LARGE SCALE GENOMIC DNA]</scope>
</reference>
<sequence>MGYLIALLIAIAWGYVVDLRKGQVGWFIGRVVFMLAFYHITTLIMG</sequence>
<dbReference type="Proteomes" id="UP000287896">
    <property type="component" value="Segment"/>
</dbReference>
<keyword evidence="1" id="KW-0472">Membrane</keyword>
<dbReference type="EMBL" id="MK288021">
    <property type="protein sequence ID" value="AZU98994.1"/>
    <property type="molecule type" value="Genomic_DNA"/>
</dbReference>
<gene>
    <name evidence="2" type="ORF">pW2_188</name>
</gene>
<keyword evidence="3" id="KW-1185">Reference proteome</keyword>
<evidence type="ECO:0000256" key="1">
    <source>
        <dbReference type="SAM" id="Phobius"/>
    </source>
</evidence>
<protein>
    <submittedName>
        <fullName evidence="2">Uncharacterized protein</fullName>
    </submittedName>
</protein>
<name>A0A3T0IHV3_9CAUD</name>
<keyword evidence="1" id="KW-1133">Transmembrane helix</keyword>
<proteinExistence type="predicted"/>
<feature type="transmembrane region" description="Helical" evidence="1">
    <location>
        <begin position="24"/>
        <end position="45"/>
    </location>
</feature>
<evidence type="ECO:0000313" key="3">
    <source>
        <dbReference type="Proteomes" id="UP000287896"/>
    </source>
</evidence>
<organism evidence="2 3">
    <name type="scientific">Bacillus phage pW2</name>
    <dbReference type="NCBI Taxonomy" id="2500559"/>
    <lineage>
        <taxon>Viruses</taxon>
        <taxon>Duplodnaviria</taxon>
        <taxon>Heunggongvirae</taxon>
        <taxon>Uroviricota</taxon>
        <taxon>Caudoviricetes</taxon>
        <taxon>Joanripponvirinae</taxon>
        <taxon>Sophritavirus</taxon>
        <taxon>Sophritavirus pW2</taxon>
    </lineage>
</organism>
<evidence type="ECO:0000313" key="2">
    <source>
        <dbReference type="EMBL" id="AZU98994.1"/>
    </source>
</evidence>
<keyword evidence="1" id="KW-0812">Transmembrane</keyword>
<accession>A0A3T0IHV3</accession>